<evidence type="ECO:0000259" key="7">
    <source>
        <dbReference type="SMART" id="SM00382"/>
    </source>
</evidence>
<dbReference type="OrthoDB" id="25838at2759"/>
<dbReference type="InterPro" id="IPR003591">
    <property type="entry name" value="Leu-rich_rpt_typical-subtyp"/>
</dbReference>
<dbReference type="EMBL" id="JADGMS010000024">
    <property type="protein sequence ID" value="KAF9660599.1"/>
    <property type="molecule type" value="Genomic_DNA"/>
</dbReference>
<evidence type="ECO:0000313" key="8">
    <source>
        <dbReference type="EMBL" id="KAF9660599.1"/>
    </source>
</evidence>
<keyword evidence="3" id="KW-0547">Nucleotide-binding</keyword>
<dbReference type="CDD" id="cd14798">
    <property type="entry name" value="RX-CC_like"/>
    <property type="match status" value="2"/>
</dbReference>
<dbReference type="FunFam" id="3.40.50.300:FF:001091">
    <property type="entry name" value="Probable disease resistance protein At1g61300"/>
    <property type="match status" value="2"/>
</dbReference>
<evidence type="ECO:0000256" key="6">
    <source>
        <dbReference type="SAM" id="Coils"/>
    </source>
</evidence>
<feature type="domain" description="AAA+ ATPase" evidence="7">
    <location>
        <begin position="1216"/>
        <end position="1357"/>
    </location>
</feature>
<dbReference type="InterPro" id="IPR036388">
    <property type="entry name" value="WH-like_DNA-bd_sf"/>
</dbReference>
<dbReference type="InterPro" id="IPR042197">
    <property type="entry name" value="Apaf_helical"/>
</dbReference>
<dbReference type="SUPFAM" id="SSF52058">
    <property type="entry name" value="L domain-like"/>
    <property type="match status" value="2"/>
</dbReference>
<dbReference type="Pfam" id="PF18052">
    <property type="entry name" value="Rx_N"/>
    <property type="match status" value="2"/>
</dbReference>
<gene>
    <name evidence="8" type="ORF">SADUNF_SadunfUnG0005800</name>
</gene>
<dbReference type="PANTHER" id="PTHR36766">
    <property type="entry name" value="PLANT BROAD-SPECTRUM MILDEW RESISTANCE PROTEIN RPW8"/>
    <property type="match status" value="1"/>
</dbReference>
<dbReference type="InterPro" id="IPR003593">
    <property type="entry name" value="AAA+_ATPase"/>
</dbReference>
<dbReference type="SMART" id="SM00369">
    <property type="entry name" value="LRR_TYP"/>
    <property type="match status" value="6"/>
</dbReference>
<dbReference type="Gene3D" id="3.40.50.300">
    <property type="entry name" value="P-loop containing nucleotide triphosphate hydrolases"/>
    <property type="match status" value="2"/>
</dbReference>
<dbReference type="Gene3D" id="1.20.5.4130">
    <property type="match status" value="2"/>
</dbReference>
<comment type="caution">
    <text evidence="8">The sequence shown here is derived from an EMBL/GenBank/DDBJ whole genome shotgun (WGS) entry which is preliminary data.</text>
</comment>
<keyword evidence="5" id="KW-0067">ATP-binding</keyword>
<name>A0A835J2N0_9ROSI</name>
<keyword evidence="2" id="KW-0677">Repeat</keyword>
<evidence type="ECO:0000256" key="3">
    <source>
        <dbReference type="ARBA" id="ARBA00022741"/>
    </source>
</evidence>
<dbReference type="FunFam" id="1.10.10.10:FF:000322">
    <property type="entry name" value="Probable disease resistance protein At1g63360"/>
    <property type="match status" value="2"/>
</dbReference>
<keyword evidence="6" id="KW-0175">Coiled coil</keyword>
<keyword evidence="9" id="KW-1185">Reference proteome</keyword>
<evidence type="ECO:0000256" key="2">
    <source>
        <dbReference type="ARBA" id="ARBA00022737"/>
    </source>
</evidence>
<dbReference type="SMART" id="SM00382">
    <property type="entry name" value="AAA"/>
    <property type="match status" value="2"/>
</dbReference>
<dbReference type="InterPro" id="IPR032675">
    <property type="entry name" value="LRR_dom_sf"/>
</dbReference>
<dbReference type="Gene3D" id="1.10.8.430">
    <property type="entry name" value="Helical domain of apoptotic protease-activating factors"/>
    <property type="match status" value="2"/>
</dbReference>
<accession>A0A835J2N0</accession>
<protein>
    <recommendedName>
        <fullName evidence="7">AAA+ ATPase domain-containing protein</fullName>
    </recommendedName>
</protein>
<evidence type="ECO:0000256" key="5">
    <source>
        <dbReference type="ARBA" id="ARBA00022840"/>
    </source>
</evidence>
<dbReference type="PRINTS" id="PR00364">
    <property type="entry name" value="DISEASERSIST"/>
</dbReference>
<dbReference type="InterPro" id="IPR041118">
    <property type="entry name" value="Rx_N"/>
</dbReference>
<keyword evidence="1" id="KW-0433">Leucine-rich repeat</keyword>
<feature type="coiled-coil region" evidence="6">
    <location>
        <begin position="28"/>
        <end position="55"/>
    </location>
</feature>
<dbReference type="GO" id="GO:0043531">
    <property type="term" value="F:ADP binding"/>
    <property type="evidence" value="ECO:0007669"/>
    <property type="project" value="InterPro"/>
</dbReference>
<dbReference type="InterPro" id="IPR001611">
    <property type="entry name" value="Leu-rich_rpt"/>
</dbReference>
<dbReference type="Pfam" id="PF25019">
    <property type="entry name" value="LRR_R13L1-DRL21"/>
    <property type="match status" value="2"/>
</dbReference>
<dbReference type="InterPro" id="IPR027417">
    <property type="entry name" value="P-loop_NTPase"/>
</dbReference>
<dbReference type="GO" id="GO:0005524">
    <property type="term" value="F:ATP binding"/>
    <property type="evidence" value="ECO:0007669"/>
    <property type="project" value="UniProtKB-KW"/>
</dbReference>
<dbReference type="SUPFAM" id="SSF52540">
    <property type="entry name" value="P-loop containing nucleoside triphosphate hydrolases"/>
    <property type="match status" value="2"/>
</dbReference>
<dbReference type="Gene3D" id="1.10.10.10">
    <property type="entry name" value="Winged helix-like DNA-binding domain superfamily/Winged helix DNA-binding domain"/>
    <property type="match status" value="2"/>
</dbReference>
<reference evidence="8 9" key="1">
    <citation type="submission" date="2020-10" db="EMBL/GenBank/DDBJ databases">
        <title>Plant Genome Project.</title>
        <authorList>
            <person name="Zhang R.-G."/>
        </authorList>
    </citation>
    <scope>NUCLEOTIDE SEQUENCE [LARGE SCALE GENOMIC DNA]</scope>
    <source>
        <strain evidence="8">FAFU-HL-1</strain>
        <tissue evidence="8">Leaf</tissue>
    </source>
</reference>
<dbReference type="InterPro" id="IPR056789">
    <property type="entry name" value="LRR_R13L1-DRL21"/>
</dbReference>
<dbReference type="Gene3D" id="3.80.10.10">
    <property type="entry name" value="Ribonuclease Inhibitor"/>
    <property type="match status" value="2"/>
</dbReference>
<feature type="domain" description="AAA+ ATPase" evidence="7">
    <location>
        <begin position="196"/>
        <end position="337"/>
    </location>
</feature>
<dbReference type="PANTHER" id="PTHR36766:SF45">
    <property type="entry name" value="NB-ARC DOMAIN-CONTAINING PROTEIN"/>
    <property type="match status" value="1"/>
</dbReference>
<organism evidence="8 9">
    <name type="scientific">Salix dunnii</name>
    <dbReference type="NCBI Taxonomy" id="1413687"/>
    <lineage>
        <taxon>Eukaryota</taxon>
        <taxon>Viridiplantae</taxon>
        <taxon>Streptophyta</taxon>
        <taxon>Embryophyta</taxon>
        <taxon>Tracheophyta</taxon>
        <taxon>Spermatophyta</taxon>
        <taxon>Magnoliopsida</taxon>
        <taxon>eudicotyledons</taxon>
        <taxon>Gunneridae</taxon>
        <taxon>Pentapetalae</taxon>
        <taxon>rosids</taxon>
        <taxon>fabids</taxon>
        <taxon>Malpighiales</taxon>
        <taxon>Salicaceae</taxon>
        <taxon>Saliceae</taxon>
        <taxon>Salix</taxon>
    </lineage>
</organism>
<evidence type="ECO:0000313" key="9">
    <source>
        <dbReference type="Proteomes" id="UP000657918"/>
    </source>
</evidence>
<dbReference type="InterPro" id="IPR038005">
    <property type="entry name" value="RX-like_CC"/>
</dbReference>
<dbReference type="PROSITE" id="PS51450">
    <property type="entry name" value="LRR"/>
    <property type="match status" value="2"/>
</dbReference>
<dbReference type="Proteomes" id="UP000657918">
    <property type="component" value="Unassembled WGS sequence"/>
</dbReference>
<proteinExistence type="predicted"/>
<dbReference type="Pfam" id="PF23559">
    <property type="entry name" value="WHD_DRP"/>
    <property type="match status" value="2"/>
</dbReference>
<dbReference type="InterPro" id="IPR058922">
    <property type="entry name" value="WHD_DRP"/>
</dbReference>
<sequence>MADALVSVVLEQLSSIIAQKVQKEVGLVAGVKNEVQKLESNFQAIQAVLADAEQRQLKEESIKHWMGQLKDVSYDMDDVLDEWSTAIAKSQMKVNEHPRKTIKKVCSFMIFSCFCFREVRLRCHFARKIQTLNGRIDGIVSEKNTFDFKLSEGEIKLPEHKITASVIDATEIKGRETDKGTIVKMLVSESSDQEPALRTISLVGMGGIGKTTLAQLVYNDHEVETHFGKRIWVCVSEPFDEIRIAKAIHEGLIGSAQNLNTLQTLLEKIQESISGKRFLLVLDDVWNEDSTKWEQLKNSLKRGCLPGSRFLVTTRKRKVANSMGSSSTDILVLGLLSPDECWSLFSQFAFFEKNSRERENLEETGRKIAERCKGLPLAAKTLGSLLRFKRSRAEWESVLNNHVWEIEEAEDKLLAPLWLSYRDLPTKMRPCFLYCAVFPKDYTFERDTLIKLWMAQGFLRETQNQEMEVTGGECFEALAARSLLQDFKKNKDDGRIIECKMHDMVHDFAQSMTKIEIFSLEIDGGPAESKIGSISRDARHSMVVFRNDDACSFPATIHSFKKLRSLIVDGYPQSMNAALPHLIDNLSCLRTLKLRRCGIEEVPSNIGKLIHLRHVDLSSNDIKELPEEMCELYNMQTLDVLGCSKLEKLPDNIGKLIKLRHLSVGYWDDSWFVKMRGFEGLGCCLRELDEFHVSGSGEGSNIGGLKNLNHLQGSLRIKWLGDVKDPDEVKKAKLKSKKNLTRLGLMFRSRRERRIIRDDEILEALEPPPNIDSLEIRNYQGIIQVLPSWINKLRVVELRKLGKIENLPPLGKLPFLEKLIVHGMESVRKVGSEFLGMEAAAANDSDIAFPKLKTLHFWSLKNWEEWEGEGRRNEDKTIMPSLRSLWIWRCPKLKALPDYIYQSTTLEKLRIIESPILEEQFKEGRKGWPNTSHTPNITFKNFHAFVPGFASLSLSVYLALCPNYSSFAFFKYKSCHRSLEVSSKHNLPFHFSALSIACSQIWNPFISILSSLDHSLVLNNMADALVSVVLEQLSLLIAQKVQKEVGLVAGVKNEVRKLESNFQAIQAVLADAEQRQLKEESIKRWMGQLKDVSYDMDDVLDEWSTAIAKSQTKVNEHPRKTIKKVCSFMIFSCFCFREVGLRCHVAREIQTLNDRIDGIVTEKNTFHFKLSEGGPNLPERKITASVIDATEIKGREKDKGMIVKMLVGESSDQEPALRTISLVGMGGIGKTTLAQLVYNDHQVETYFGKRIWVCVSDPFDETRIAKAILEALTGSAQNLIELQALLEKIQESISGKRLLLVLDDVWNEDSTKWEQLKNSLKRGCLPGSRFLVTTRNKKVADIMGCSSTDILELGLLSPDECWTLFSQFAFFGKNSRERENLEETGRKIAERCKGLPLAAKTLGSLLRFKRSRAEWESVLNNHVWEIEEAEDKLLAPLWLSYRDLPTKMRPCFLYCAVFPKDYTFERDTLIKLWMAQGFLRETQNQEMEATGGEWFEALAARSFFQDFEEDEYYGRIIKCKMHDMVHDFAQSMTKNESFSVEIDGGPSESKIDTFSRDARHSMVVFENHGIDSFPATIHRFKKLRSLIVDGRPSSMNAALPSLIDNLSCLRTLKLRRCGIEEVPSNIGKLIHLRHVDLSSNDIKELPEEMCELYNMQTLDVLGCSKLEKLPDNIGKLIKLRHLSVGYWDDSWFVKMRGFEGLGCCLRELDEFHVSGSGEGSNIGGLKNLNHLQGSLWIKWLGDVKDPDEVKKAELKRKENLARLCLVFGSRRERRIFRDDEILEALEPPPNIESLLISNYQGIIQVLPSWINKLRVIRLQRCENVPPLGKLPFLEQLIVQGMESVRKVGSEFLGMETAADDDDSDISIGEMTASPSNTIIAFPRLKTLRFWYLPEWEEWEGEGRRNEDKTIMPSLRSLHIYGCPKLKALPDYIYQSTTLEELHIIFSPILEEQFKEGGKGWPNTSHTPNITFQVINTKLYLFSS</sequence>
<evidence type="ECO:0000256" key="4">
    <source>
        <dbReference type="ARBA" id="ARBA00022821"/>
    </source>
</evidence>
<keyword evidence="4" id="KW-0611">Plant defense</keyword>
<dbReference type="Pfam" id="PF00931">
    <property type="entry name" value="NB-ARC"/>
    <property type="match status" value="2"/>
</dbReference>
<evidence type="ECO:0000256" key="1">
    <source>
        <dbReference type="ARBA" id="ARBA00022614"/>
    </source>
</evidence>
<dbReference type="GO" id="GO:0006952">
    <property type="term" value="P:defense response"/>
    <property type="evidence" value="ECO:0007669"/>
    <property type="project" value="UniProtKB-KW"/>
</dbReference>
<dbReference type="GO" id="GO:0051707">
    <property type="term" value="P:response to other organism"/>
    <property type="evidence" value="ECO:0007669"/>
    <property type="project" value="UniProtKB-ARBA"/>
</dbReference>
<dbReference type="InterPro" id="IPR002182">
    <property type="entry name" value="NB-ARC"/>
</dbReference>